<sequence length="309" mass="35320">MERAQWLEERRKGLGGSDSPVVLGVSPFKTQQDLWAEKRGLVLDDEPTPAMKRGTVLEPLVADMYSEATGRKVRRVNQILQHKEYDFMLANIDREIAGAGLPGVLEIKCPGLKVFSECKRQGVPDYYQIQLQHYMAVTGRQWGALAVFNAERWELVFFDVKRDEEIINMIVVKDAEFWQMVLNNEIPALIDTPIIDLPPVGGGELVTLDTPEWKTAIMKLNQAQELRKEVEAFEAEAKEEIQAIMTANETRVIEGAGARIYWKPQPGRVTIDGKRLQKDMPEIWQKYSKQGREFMTFRSYFLRGGMANE</sequence>
<keyword evidence="3" id="KW-0540">Nuclease</keyword>
<dbReference type="InterPro" id="IPR011604">
    <property type="entry name" value="PDDEXK-like_dom_sf"/>
</dbReference>
<dbReference type="GO" id="GO:0004527">
    <property type="term" value="F:exonuclease activity"/>
    <property type="evidence" value="ECO:0007669"/>
    <property type="project" value="UniProtKB-KW"/>
</dbReference>
<dbReference type="NCBIfam" id="TIGR03033">
    <property type="entry name" value="phage_rel_nuc"/>
    <property type="match status" value="1"/>
</dbReference>
<evidence type="ECO:0000259" key="2">
    <source>
        <dbReference type="Pfam" id="PF09588"/>
    </source>
</evidence>
<dbReference type="Pfam" id="PF09588">
    <property type="entry name" value="YqaJ"/>
    <property type="match status" value="1"/>
</dbReference>
<proteinExistence type="predicted"/>
<dbReference type="SUPFAM" id="SSF52980">
    <property type="entry name" value="Restriction endonuclease-like"/>
    <property type="match status" value="1"/>
</dbReference>
<gene>
    <name evidence="3" type="ORF">TM448A00289_0035</name>
    <name evidence="4" type="ORF">TM448B00173_0052</name>
</gene>
<dbReference type="AlphaFoldDB" id="A0A6H1ZEK7"/>
<organism evidence="3">
    <name type="scientific">viral metagenome</name>
    <dbReference type="NCBI Taxonomy" id="1070528"/>
    <lineage>
        <taxon>unclassified sequences</taxon>
        <taxon>metagenomes</taxon>
        <taxon>organismal metagenomes</taxon>
    </lineage>
</organism>
<name>A0A6H1ZEK7_9ZZZZ</name>
<evidence type="ECO:0000313" key="4">
    <source>
        <dbReference type="EMBL" id="QJH94082.1"/>
    </source>
</evidence>
<dbReference type="PANTHER" id="PTHR46609:SF6">
    <property type="entry name" value="EXONUCLEASE, PHAGE-TYPE_RECB, C-TERMINAL DOMAIN-CONTAINING PROTEIN-RELATED"/>
    <property type="match status" value="1"/>
</dbReference>
<keyword evidence="3" id="KW-0269">Exonuclease</keyword>
<dbReference type="InterPro" id="IPR019080">
    <property type="entry name" value="YqaJ_viral_recombinase"/>
</dbReference>
<protein>
    <submittedName>
        <fullName evidence="3">Putative exonuclease</fullName>
    </submittedName>
</protein>
<accession>A0A6H1ZEK7</accession>
<feature type="domain" description="YqaJ viral recombinase" evidence="2">
    <location>
        <begin position="5"/>
        <end position="141"/>
    </location>
</feature>
<evidence type="ECO:0000256" key="1">
    <source>
        <dbReference type="SAM" id="Coils"/>
    </source>
</evidence>
<reference evidence="3" key="1">
    <citation type="submission" date="2020-03" db="EMBL/GenBank/DDBJ databases">
        <title>The deep terrestrial virosphere.</title>
        <authorList>
            <person name="Holmfeldt K."/>
            <person name="Nilsson E."/>
            <person name="Simone D."/>
            <person name="Lopez-Fernandez M."/>
            <person name="Wu X."/>
            <person name="de Brujin I."/>
            <person name="Lundin D."/>
            <person name="Andersson A."/>
            <person name="Bertilsson S."/>
            <person name="Dopson M."/>
        </authorList>
    </citation>
    <scope>NUCLEOTIDE SEQUENCE</scope>
    <source>
        <strain evidence="3">TM448A00289</strain>
        <strain evidence="4">TM448B00173</strain>
    </source>
</reference>
<dbReference type="PANTHER" id="PTHR46609">
    <property type="entry name" value="EXONUCLEASE, PHAGE-TYPE/RECB, C-TERMINAL DOMAIN-CONTAINING PROTEIN"/>
    <property type="match status" value="1"/>
</dbReference>
<keyword evidence="1" id="KW-0175">Coiled coil</keyword>
<keyword evidence="3" id="KW-0378">Hydrolase</keyword>
<dbReference type="InterPro" id="IPR017482">
    <property type="entry name" value="Lambda-type_endonuclease"/>
</dbReference>
<dbReference type="InterPro" id="IPR011335">
    <property type="entry name" value="Restrct_endonuc-II-like"/>
</dbReference>
<dbReference type="Gene3D" id="3.90.320.10">
    <property type="match status" value="1"/>
</dbReference>
<dbReference type="InterPro" id="IPR051703">
    <property type="entry name" value="NF-kappa-B_Signaling_Reg"/>
</dbReference>
<feature type="coiled-coil region" evidence="1">
    <location>
        <begin position="216"/>
        <end position="250"/>
    </location>
</feature>
<dbReference type="EMBL" id="MT144595">
    <property type="protein sequence ID" value="QJH94082.1"/>
    <property type="molecule type" value="Genomic_DNA"/>
</dbReference>
<evidence type="ECO:0000313" key="3">
    <source>
        <dbReference type="EMBL" id="QJA45968.1"/>
    </source>
</evidence>
<dbReference type="EMBL" id="MT144000">
    <property type="protein sequence ID" value="QJA45968.1"/>
    <property type="molecule type" value="Genomic_DNA"/>
</dbReference>